<dbReference type="InterPro" id="IPR003439">
    <property type="entry name" value="ABC_transporter-like_ATP-bd"/>
</dbReference>
<comment type="function">
    <text evidence="10">Part of the ABC transporter complex XacGHIJK involved in the uptake of xylose and arabinose. Responsible for energy coupling to the transport system.</text>
</comment>
<evidence type="ECO:0000256" key="1">
    <source>
        <dbReference type="ARBA" id="ARBA00004202"/>
    </source>
</evidence>
<keyword evidence="7" id="KW-0472">Membrane</keyword>
<comment type="similarity">
    <text evidence="11">Belongs to the ABC transporter superfamily. Carbohydrate uptake transporter-1 (CUT1) (TC 3.A.1.1) family.</text>
</comment>
<evidence type="ECO:0000256" key="5">
    <source>
        <dbReference type="ARBA" id="ARBA00022840"/>
    </source>
</evidence>
<comment type="subcellular location">
    <subcellularLocation>
        <location evidence="1">Cell membrane</location>
        <topology evidence="1">Peripheral membrane protein</topology>
    </subcellularLocation>
</comment>
<dbReference type="GO" id="GO:1902495">
    <property type="term" value="C:transmembrane transporter complex"/>
    <property type="evidence" value="ECO:0007669"/>
    <property type="project" value="UniProtKB-ARBA"/>
</dbReference>
<accession>A0ABD5YXM2</accession>
<evidence type="ECO:0000256" key="3">
    <source>
        <dbReference type="ARBA" id="ARBA00022475"/>
    </source>
</evidence>
<dbReference type="InterPro" id="IPR027417">
    <property type="entry name" value="P-loop_NTPase"/>
</dbReference>
<dbReference type="InterPro" id="IPR017871">
    <property type="entry name" value="ABC_transporter-like_CS"/>
</dbReference>
<comment type="catalytic activity">
    <reaction evidence="9">
        <text>L-arabinose(out) + ATP + H2O = L-arabinose(in) + ADP + phosphate + H(+)</text>
        <dbReference type="Rhea" id="RHEA:30007"/>
        <dbReference type="ChEBI" id="CHEBI:15377"/>
        <dbReference type="ChEBI" id="CHEBI:15378"/>
        <dbReference type="ChEBI" id="CHEBI:17535"/>
        <dbReference type="ChEBI" id="CHEBI:30616"/>
        <dbReference type="ChEBI" id="CHEBI:43474"/>
        <dbReference type="ChEBI" id="CHEBI:456216"/>
        <dbReference type="EC" id="7.5.2.13"/>
    </reaction>
    <physiologicalReaction direction="left-to-right" evidence="9">
        <dbReference type="Rhea" id="RHEA:30008"/>
    </physiologicalReaction>
</comment>
<dbReference type="EMBL" id="JBHTAX010000005">
    <property type="protein sequence ID" value="MFC7192533.1"/>
    <property type="molecule type" value="Genomic_DNA"/>
</dbReference>
<dbReference type="FunFam" id="3.40.50.300:FF:000042">
    <property type="entry name" value="Maltose/maltodextrin ABC transporter, ATP-binding protein"/>
    <property type="match status" value="1"/>
</dbReference>
<proteinExistence type="inferred from homology"/>
<reference evidence="15 16" key="1">
    <citation type="journal article" date="2019" name="Int. J. Syst. Evol. Microbiol.">
        <title>The Global Catalogue of Microorganisms (GCM) 10K type strain sequencing project: providing services to taxonomists for standard genome sequencing and annotation.</title>
        <authorList>
            <consortium name="The Broad Institute Genomics Platform"/>
            <consortium name="The Broad Institute Genome Sequencing Center for Infectious Disease"/>
            <person name="Wu L."/>
            <person name="Ma J."/>
        </authorList>
    </citation>
    <scope>NUCLEOTIDE SEQUENCE [LARGE SCALE GENOMIC DNA]</scope>
    <source>
        <strain evidence="15 16">RDMS1</strain>
    </source>
</reference>
<dbReference type="PANTHER" id="PTHR43875:SF15">
    <property type="entry name" value="TREHALOSE IMPORT ATP-BINDING PROTEIN SUGC"/>
    <property type="match status" value="1"/>
</dbReference>
<dbReference type="Gene3D" id="2.40.50.100">
    <property type="match status" value="1"/>
</dbReference>
<evidence type="ECO:0000256" key="4">
    <source>
        <dbReference type="ARBA" id="ARBA00022741"/>
    </source>
</evidence>
<evidence type="ECO:0000256" key="10">
    <source>
        <dbReference type="ARBA" id="ARBA00053454"/>
    </source>
</evidence>
<dbReference type="GO" id="GO:0005886">
    <property type="term" value="C:plasma membrane"/>
    <property type="evidence" value="ECO:0007669"/>
    <property type="project" value="UniProtKB-SubCell"/>
</dbReference>
<dbReference type="GO" id="GO:0022857">
    <property type="term" value="F:transmembrane transporter activity"/>
    <property type="evidence" value="ECO:0007669"/>
    <property type="project" value="UniProtKB-ARBA"/>
</dbReference>
<dbReference type="PROSITE" id="PS50893">
    <property type="entry name" value="ABC_TRANSPORTER_2"/>
    <property type="match status" value="1"/>
</dbReference>
<keyword evidence="6" id="KW-1278">Translocase</keyword>
<dbReference type="Pfam" id="PF00005">
    <property type="entry name" value="ABC_tran"/>
    <property type="match status" value="1"/>
</dbReference>
<name>A0ABD5YXM2_9EURY</name>
<dbReference type="PANTHER" id="PTHR43875">
    <property type="entry name" value="MALTODEXTRIN IMPORT ATP-BINDING PROTEIN MSMX"/>
    <property type="match status" value="1"/>
</dbReference>
<evidence type="ECO:0000256" key="8">
    <source>
        <dbReference type="ARBA" id="ARBA00050355"/>
    </source>
</evidence>
<evidence type="ECO:0000256" key="11">
    <source>
        <dbReference type="ARBA" id="ARBA00061029"/>
    </source>
</evidence>
<dbReference type="GO" id="GO:0005524">
    <property type="term" value="F:ATP binding"/>
    <property type="evidence" value="ECO:0007669"/>
    <property type="project" value="UniProtKB-KW"/>
</dbReference>
<dbReference type="Gene3D" id="3.40.50.300">
    <property type="entry name" value="P-loop containing nucleotide triphosphate hydrolases"/>
    <property type="match status" value="1"/>
</dbReference>
<dbReference type="SUPFAM" id="SSF52540">
    <property type="entry name" value="P-loop containing nucleoside triphosphate hydrolases"/>
    <property type="match status" value="1"/>
</dbReference>
<evidence type="ECO:0000313" key="15">
    <source>
        <dbReference type="EMBL" id="MFC7192533.1"/>
    </source>
</evidence>
<organism evidence="15 16">
    <name type="scientific">Halocatena marina</name>
    <dbReference type="NCBI Taxonomy" id="2934937"/>
    <lineage>
        <taxon>Archaea</taxon>
        <taxon>Methanobacteriati</taxon>
        <taxon>Methanobacteriota</taxon>
        <taxon>Stenosarchaea group</taxon>
        <taxon>Halobacteria</taxon>
        <taxon>Halobacteriales</taxon>
        <taxon>Natronomonadaceae</taxon>
        <taxon>Halocatena</taxon>
    </lineage>
</organism>
<dbReference type="Proteomes" id="UP001596417">
    <property type="component" value="Unassembled WGS sequence"/>
</dbReference>
<dbReference type="RefSeq" id="WP_248910608.1">
    <property type="nucleotide sequence ID" value="NZ_JALLPK010000004.1"/>
</dbReference>
<dbReference type="Gene3D" id="2.40.50.140">
    <property type="entry name" value="Nucleic acid-binding proteins"/>
    <property type="match status" value="1"/>
</dbReference>
<dbReference type="AlphaFoldDB" id="A0ABD5YXM2"/>
<dbReference type="SUPFAM" id="SSF50331">
    <property type="entry name" value="MOP-like"/>
    <property type="match status" value="1"/>
</dbReference>
<dbReference type="Pfam" id="PF17912">
    <property type="entry name" value="OB_MalK"/>
    <property type="match status" value="1"/>
</dbReference>
<dbReference type="PROSITE" id="PS00211">
    <property type="entry name" value="ABC_TRANSPORTER_1"/>
    <property type="match status" value="1"/>
</dbReference>
<evidence type="ECO:0000256" key="12">
    <source>
        <dbReference type="ARBA" id="ARBA00065962"/>
    </source>
</evidence>
<dbReference type="InterPro" id="IPR008995">
    <property type="entry name" value="Mo/tungstate-bd_C_term_dom"/>
</dbReference>
<dbReference type="EC" id="7.5.2.13" evidence="13"/>
<gene>
    <name evidence="15" type="ORF">ACFQL7_23790</name>
</gene>
<sequence>MSMATDSIQQETDLSADDSDIRIRIEDLQKTFANGTVIAAENIDLDIEDDDFVVLLGPSGCGKTTTLRCIAGLEEPDSGTIFIDDEDVTYKKPKDHNLAFVFQQIALFPHMSVRRNIRFGLDMNTDLSSKEKRERVEEVADLLGIRDLLDRSPSALSGGQQQRVSLGRAMVMEPAAFLLDEPFSALDANLRDQMQTEIKKLHQSLGTAMVFVTHDQEEAMTLGNKIVVMNDGQIQQIGSPYEIYNEPTSKFVAEFIGSPSTNMFDCMVQAGKEGVTLRSDTFELHLDERRADAFDGMDGNSVTLGIRPEYLEVDASDPLFEATVDVIEPQGKSDAVHLSVGDVGIVASVTQGRIGRNRERTSIAFDRDELWVFDESGSRLL</sequence>
<dbReference type="InterPro" id="IPR047641">
    <property type="entry name" value="ABC_transpr_MalK/UgpC-like"/>
</dbReference>
<keyword evidence="2" id="KW-0813">Transport</keyword>
<evidence type="ECO:0000256" key="13">
    <source>
        <dbReference type="ARBA" id="ARBA00066315"/>
    </source>
</evidence>
<evidence type="ECO:0000259" key="14">
    <source>
        <dbReference type="PROSITE" id="PS50893"/>
    </source>
</evidence>
<feature type="domain" description="ABC transporter" evidence="14">
    <location>
        <begin position="23"/>
        <end position="256"/>
    </location>
</feature>
<evidence type="ECO:0000256" key="9">
    <source>
        <dbReference type="ARBA" id="ARBA00051890"/>
    </source>
</evidence>
<dbReference type="InterPro" id="IPR003593">
    <property type="entry name" value="AAA+_ATPase"/>
</dbReference>
<evidence type="ECO:0000256" key="2">
    <source>
        <dbReference type="ARBA" id="ARBA00022448"/>
    </source>
</evidence>
<evidence type="ECO:0000313" key="16">
    <source>
        <dbReference type="Proteomes" id="UP001596417"/>
    </source>
</evidence>
<keyword evidence="5 15" id="KW-0067">ATP-binding</keyword>
<protein>
    <recommendedName>
        <fullName evidence="13">ABC-type D-xylose/L-arabinose transporter</fullName>
        <ecNumber evidence="13">7.5.2.13</ecNumber>
    </recommendedName>
</protein>
<dbReference type="SMART" id="SM00382">
    <property type="entry name" value="AAA"/>
    <property type="match status" value="1"/>
</dbReference>
<evidence type="ECO:0000256" key="7">
    <source>
        <dbReference type="ARBA" id="ARBA00023136"/>
    </source>
</evidence>
<comment type="catalytic activity">
    <reaction evidence="8">
        <text>D-xylose(out) + ATP + H2O = D-xylose(in) + ADP + phosphate + H(+)</text>
        <dbReference type="Rhea" id="RHEA:29899"/>
        <dbReference type="ChEBI" id="CHEBI:15377"/>
        <dbReference type="ChEBI" id="CHEBI:15378"/>
        <dbReference type="ChEBI" id="CHEBI:30616"/>
        <dbReference type="ChEBI" id="CHEBI:43474"/>
        <dbReference type="ChEBI" id="CHEBI:53455"/>
        <dbReference type="ChEBI" id="CHEBI:456216"/>
        <dbReference type="EC" id="7.5.2.13"/>
    </reaction>
    <physiologicalReaction direction="left-to-right" evidence="8">
        <dbReference type="Rhea" id="RHEA:29900"/>
    </physiologicalReaction>
</comment>
<evidence type="ECO:0000256" key="6">
    <source>
        <dbReference type="ARBA" id="ARBA00022967"/>
    </source>
</evidence>
<comment type="subunit">
    <text evidence="12">The complex is composed of two ATP-binding proteins (XacJ and XacK), two transmembrane proteins (XacH and XacI) and a solute-binding protein (XacG).</text>
</comment>
<keyword evidence="4" id="KW-0547">Nucleotide-binding</keyword>
<comment type="caution">
    <text evidence="15">The sequence shown here is derived from an EMBL/GenBank/DDBJ whole genome shotgun (WGS) entry which is preliminary data.</text>
</comment>
<dbReference type="InterPro" id="IPR012340">
    <property type="entry name" value="NA-bd_OB-fold"/>
</dbReference>
<dbReference type="InterPro" id="IPR040582">
    <property type="entry name" value="OB_MalK-like"/>
</dbReference>
<keyword evidence="3" id="KW-1003">Cell membrane</keyword>
<keyword evidence="16" id="KW-1185">Reference proteome</keyword>